<feature type="compositionally biased region" description="Polar residues" evidence="3">
    <location>
        <begin position="42"/>
        <end position="62"/>
    </location>
</feature>
<feature type="region of interest" description="Disordered" evidence="3">
    <location>
        <begin position="1"/>
        <end position="99"/>
    </location>
</feature>
<evidence type="ECO:0000256" key="1">
    <source>
        <dbReference type="ARBA" id="ARBA00022837"/>
    </source>
</evidence>
<evidence type="ECO:0000313" key="5">
    <source>
        <dbReference type="EMBL" id="CAG9312790.1"/>
    </source>
</evidence>
<dbReference type="SMART" id="SM00054">
    <property type="entry name" value="EFh"/>
    <property type="match status" value="3"/>
</dbReference>
<dbReference type="PANTHER" id="PTHR20875:SF0">
    <property type="entry name" value="GH12158P"/>
    <property type="match status" value="1"/>
</dbReference>
<dbReference type="PROSITE" id="PS50222">
    <property type="entry name" value="EF_HAND_2"/>
    <property type="match status" value="3"/>
</dbReference>
<feature type="domain" description="EF-hand" evidence="4">
    <location>
        <begin position="1044"/>
        <end position="1079"/>
    </location>
</feature>
<name>A0AAU9ITG3_9CILI</name>
<evidence type="ECO:0000256" key="3">
    <source>
        <dbReference type="SAM" id="MobiDB-lite"/>
    </source>
</evidence>
<feature type="region of interest" description="Disordered" evidence="3">
    <location>
        <begin position="867"/>
        <end position="912"/>
    </location>
</feature>
<dbReference type="GO" id="GO:0005509">
    <property type="term" value="F:calcium ion binding"/>
    <property type="evidence" value="ECO:0007669"/>
    <property type="project" value="InterPro"/>
</dbReference>
<organism evidence="5 6">
    <name type="scientific">Blepharisma stoltei</name>
    <dbReference type="NCBI Taxonomy" id="1481888"/>
    <lineage>
        <taxon>Eukaryota</taxon>
        <taxon>Sar</taxon>
        <taxon>Alveolata</taxon>
        <taxon>Ciliophora</taxon>
        <taxon>Postciliodesmatophora</taxon>
        <taxon>Heterotrichea</taxon>
        <taxon>Heterotrichida</taxon>
        <taxon>Blepharismidae</taxon>
        <taxon>Blepharisma</taxon>
    </lineage>
</organism>
<feature type="coiled-coil region" evidence="2">
    <location>
        <begin position="314"/>
        <end position="355"/>
    </location>
</feature>
<feature type="region of interest" description="Disordered" evidence="3">
    <location>
        <begin position="485"/>
        <end position="529"/>
    </location>
</feature>
<gene>
    <name evidence="5" type="ORF">BSTOLATCC_MIC7585</name>
</gene>
<evidence type="ECO:0000256" key="2">
    <source>
        <dbReference type="SAM" id="Coils"/>
    </source>
</evidence>
<proteinExistence type="predicted"/>
<feature type="coiled-coil region" evidence="2">
    <location>
        <begin position="120"/>
        <end position="264"/>
    </location>
</feature>
<keyword evidence="2" id="KW-0175">Coiled coil</keyword>
<accession>A0AAU9ITG3</accession>
<dbReference type="InterPro" id="IPR052603">
    <property type="entry name" value="EFCB6"/>
</dbReference>
<dbReference type="InterPro" id="IPR018247">
    <property type="entry name" value="EF_Hand_1_Ca_BS"/>
</dbReference>
<evidence type="ECO:0000313" key="6">
    <source>
        <dbReference type="Proteomes" id="UP001162131"/>
    </source>
</evidence>
<dbReference type="PANTHER" id="PTHR20875">
    <property type="entry name" value="EF-HAND CALCIUM-BINDING DOMAIN-CONTAINING PROTEIN 6-RELATED"/>
    <property type="match status" value="1"/>
</dbReference>
<keyword evidence="1" id="KW-0106">Calcium</keyword>
<dbReference type="EMBL" id="CAJZBQ010000009">
    <property type="protein sequence ID" value="CAG9312790.1"/>
    <property type="molecule type" value="Genomic_DNA"/>
</dbReference>
<dbReference type="Gene3D" id="1.10.238.10">
    <property type="entry name" value="EF-hand"/>
    <property type="match status" value="2"/>
</dbReference>
<dbReference type="InterPro" id="IPR002048">
    <property type="entry name" value="EF_hand_dom"/>
</dbReference>
<keyword evidence="6" id="KW-1185">Reference proteome</keyword>
<feature type="domain" description="EF-hand" evidence="4">
    <location>
        <begin position="385"/>
        <end position="420"/>
    </location>
</feature>
<sequence>MSSHQPLGANRKKEPKTPPSFYMEENYMDEAEERAIMKPAAKTSQNRPQSAKPNNAKISKSPNKPIKRPSSAKKQPPKARTPVKPNHDADIVVPAKQKLGRTSMDKEKIYEENIALKLQLNMSNEELIKYKTKISQLEKEIKQKREYFAEELKNADKYTPNNLKYANLVSNLRQSVKDHKKELAKKDNEISSLKKSIKNTKGSELEIEIQAYIDECTRLRHHLEELIRERELPQGTSDDHHAIVKNLKKENKDLNLLMGQIKTEALHWKERAEKLEKLKKKSISSKDDPEALLAEISHLKSQLENSGQASSKKDGELKKSLEQLQKELNDAKNKLVNAEKTIKEQNKTIEKFQGEQKKNQGLPLSNNLLDNPNKLLATLNRIIKKKRIDIDTLLSQLDRNKKGSLELDEIVKGCKVNGEEISGTHVKEAILEFTGIPIASISLHQLRIQYERYNYRGEDDPISSEDEVNFIEEVKITKEAFALPSKEVKQASSPPIKEAKQAPTPPPKDLAKPKQEISPLKTADKKSSENQISTVKLDQVTNILRHISFRMQLHRLPKDKLSSALFDEKQKNDKPITYQELALIFSKKPFGIEEKSEAILLAKFLVEPEGTENITESQYKQLKSTPKQIAAKFSKVLEDWELFSLEDEEEFDKEIAILIGSTYDHLYESCKKYDKNRSGVINSSEFNSALKELGIDIPTGVYNYMQLLFYSHNNQLDSVPYEQFLNAYIDQGEEGEHSDYSEEEQAKIVRHYLTMIAQNLSKMKKTTRSVFRPDKKGRIVPDQFVSALKELGMGNIEKEHLILMIEALQFDEDTEDVHINIDELEEILSHYGVKIEKISNLPDSKLGELLENPSGRQPKQLSLLDEFEEKKQEPKRDPTPPTKEVKEPEKVASTNPKQEPSPQKAAEKKPSEAQISIVKLSQVSNTLKHISFRMQLNRLPKEKLSSALFDDKQKNDKPITYQELALLFKKEPFSIEEKSESILLAKFLTEPEGTENIPESQYKQLKSTPKQIVAKFLKFLDNWELFSPEDEEEFDREIAMLVGSAYEHLFEFCKKFDKTKTGVIKMTEFKNALKELGAEIPKEVFSYMQLLFYSHNNQLDSVPYEQFLNAYIDRGEEGEHSELSEEEQAKIVRHYLSMIAQNLNKLKKSVRTVFLADKKGRVSPDQFVSALKYLGMSNIEKDHLILMIEALQFDEDEGDVHINIDELEEILSHYGVKAEETPMLPDSEDLQFAELLGNSSGGHVKQISLLDELEDSEEEKFGKPKPAKKEEKKKNKEDLGHFVKGSHEYIEDYEDSSGRNSVEFMGSESGEGELEERIRVVDFYEDFRDMDHSPSAVSI</sequence>
<feature type="compositionally biased region" description="Basic and acidic residues" evidence="3">
    <location>
        <begin position="868"/>
        <end position="890"/>
    </location>
</feature>
<reference evidence="5" key="1">
    <citation type="submission" date="2021-09" db="EMBL/GenBank/DDBJ databases">
        <authorList>
            <consortium name="AG Swart"/>
            <person name="Singh M."/>
            <person name="Singh A."/>
            <person name="Seah K."/>
            <person name="Emmerich C."/>
        </authorList>
    </citation>
    <scope>NUCLEOTIDE SEQUENCE</scope>
    <source>
        <strain evidence="5">ATCC30299</strain>
    </source>
</reference>
<feature type="compositionally biased region" description="Polar residues" evidence="3">
    <location>
        <begin position="892"/>
        <end position="901"/>
    </location>
</feature>
<dbReference type="PROSITE" id="PS00018">
    <property type="entry name" value="EF_HAND_1"/>
    <property type="match status" value="1"/>
</dbReference>
<comment type="caution">
    <text evidence="5">The sequence shown here is derived from an EMBL/GenBank/DDBJ whole genome shotgun (WGS) entry which is preliminary data.</text>
</comment>
<dbReference type="Proteomes" id="UP001162131">
    <property type="component" value="Unassembled WGS sequence"/>
</dbReference>
<feature type="compositionally biased region" description="Basic residues" evidence="3">
    <location>
        <begin position="65"/>
        <end position="77"/>
    </location>
</feature>
<evidence type="ECO:0000259" key="4">
    <source>
        <dbReference type="PROSITE" id="PS50222"/>
    </source>
</evidence>
<dbReference type="SUPFAM" id="SSF47473">
    <property type="entry name" value="EF-hand"/>
    <property type="match status" value="2"/>
</dbReference>
<feature type="compositionally biased region" description="Basic and acidic residues" evidence="3">
    <location>
        <begin position="1259"/>
        <end position="1290"/>
    </location>
</feature>
<feature type="region of interest" description="Disordered" evidence="3">
    <location>
        <begin position="1255"/>
        <end position="1313"/>
    </location>
</feature>
<dbReference type="InterPro" id="IPR011992">
    <property type="entry name" value="EF-hand-dom_pair"/>
</dbReference>
<feature type="domain" description="EF-hand" evidence="4">
    <location>
        <begin position="661"/>
        <end position="696"/>
    </location>
</feature>
<protein>
    <recommendedName>
        <fullName evidence="4">EF-hand domain-containing protein</fullName>
    </recommendedName>
</protein>